<protein>
    <submittedName>
        <fullName evidence="1">Uncharacterized protein</fullName>
    </submittedName>
</protein>
<dbReference type="Proteomes" id="UP000191342">
    <property type="component" value="Unassembled WGS sequence"/>
</dbReference>
<dbReference type="OrthoDB" id="4177740at2759"/>
<evidence type="ECO:0000313" key="2">
    <source>
        <dbReference type="Proteomes" id="UP000191342"/>
    </source>
</evidence>
<comment type="caution">
    <text evidence="1">The sequence shown here is derived from an EMBL/GenBank/DDBJ whole genome shotgun (WGS) entry which is preliminary data.</text>
</comment>
<accession>A0A1V6SGB8</accession>
<evidence type="ECO:0000313" key="1">
    <source>
        <dbReference type="EMBL" id="OQE12986.1"/>
    </source>
</evidence>
<proteinExistence type="predicted"/>
<dbReference type="STRING" id="254877.A0A1V6SGB8"/>
<name>A0A1V6SGB8_9EURO</name>
<reference evidence="2" key="1">
    <citation type="journal article" date="2017" name="Nat. Microbiol.">
        <title>Global analysis of biosynthetic gene clusters reveals vast potential of secondary metabolite production in Penicillium species.</title>
        <authorList>
            <person name="Nielsen J.C."/>
            <person name="Grijseels S."/>
            <person name="Prigent S."/>
            <person name="Ji B."/>
            <person name="Dainat J."/>
            <person name="Nielsen K.F."/>
            <person name="Frisvad J.C."/>
            <person name="Workman M."/>
            <person name="Nielsen J."/>
        </authorList>
    </citation>
    <scope>NUCLEOTIDE SEQUENCE [LARGE SCALE GENOMIC DNA]</scope>
    <source>
        <strain evidence="2">IBT 14082</strain>
    </source>
</reference>
<gene>
    <name evidence="1" type="ORF">PENFLA_c057G05310</name>
</gene>
<sequence length="262" mass="30067">MSSKNQVKETRLHMEQRGFLMKLEATIEALDKHKLDAAQLKGLNINLCRMTLDQNSGLKPHFFAPRHDIPQPSDEILNEACSVGDPEQCFTDPYSRAYAIHTDWDSYAFHDVEFLDSAPWRSMQPIDYTPYKDLYQYDKPAFGAFRMVDIAGREFPHFKAVIYNDLEVDNETCFRGELLISPRLMLGQLTKICLVHHNIVPVLLISLMGKRARLLESYFDSSSKSFVMRSSDLYEFSDQTSISKAFKTLAEYFLGDPTGKTV</sequence>
<keyword evidence="2" id="KW-1185">Reference proteome</keyword>
<dbReference type="EMBL" id="MLQL01000057">
    <property type="protein sequence ID" value="OQE12986.1"/>
    <property type="molecule type" value="Genomic_DNA"/>
</dbReference>
<dbReference type="AlphaFoldDB" id="A0A1V6SGB8"/>
<organism evidence="1 2">
    <name type="scientific">Penicillium flavigenum</name>
    <dbReference type="NCBI Taxonomy" id="254877"/>
    <lineage>
        <taxon>Eukaryota</taxon>
        <taxon>Fungi</taxon>
        <taxon>Dikarya</taxon>
        <taxon>Ascomycota</taxon>
        <taxon>Pezizomycotina</taxon>
        <taxon>Eurotiomycetes</taxon>
        <taxon>Eurotiomycetidae</taxon>
        <taxon>Eurotiales</taxon>
        <taxon>Aspergillaceae</taxon>
        <taxon>Penicillium</taxon>
    </lineage>
</organism>